<accession>A0A1B5KVA0</accession>
<feature type="compositionally biased region" description="Basic residues" evidence="1">
    <location>
        <begin position="40"/>
        <end position="53"/>
    </location>
</feature>
<dbReference type="Proteomes" id="UP000054053">
    <property type="component" value="Unassembled WGS sequence"/>
</dbReference>
<proteinExistence type="predicted"/>
<name>A0A1B5KVA0_USTVR</name>
<gene>
    <name evidence="2" type="ORF">UVI_02007590</name>
</gene>
<feature type="region of interest" description="Disordered" evidence="1">
    <location>
        <begin position="35"/>
        <end position="56"/>
    </location>
</feature>
<dbReference type="EMBL" id="BBTG02000003">
    <property type="protein sequence ID" value="GAO14921.1"/>
    <property type="molecule type" value="Genomic_DNA"/>
</dbReference>
<evidence type="ECO:0000313" key="2">
    <source>
        <dbReference type="EMBL" id="GAO14921.1"/>
    </source>
</evidence>
<comment type="caution">
    <text evidence="2">The sequence shown here is derived from an EMBL/GenBank/DDBJ whole genome shotgun (WGS) entry which is preliminary data.</text>
</comment>
<evidence type="ECO:0000313" key="3">
    <source>
        <dbReference type="Proteomes" id="UP000054053"/>
    </source>
</evidence>
<dbReference type="AlphaFoldDB" id="A0A1B5KVA0"/>
<evidence type="ECO:0000256" key="1">
    <source>
        <dbReference type="SAM" id="MobiDB-lite"/>
    </source>
</evidence>
<sequence>MEIWMGFVITKSRELGRLSVDRLQFAVVVAERRSSGIPRLSRKKKKKKKKKKERKEEVENVSLAIAWELTHTGDTYIERTDPNRLRMLLEAG</sequence>
<reference evidence="3" key="1">
    <citation type="journal article" date="2016" name="Genome Announc.">
        <title>Genome sequence of Ustilaginoidea virens IPU010, a rice pathogenic fungus causing false smut.</title>
        <authorList>
            <person name="Kumagai T."/>
            <person name="Ishii T."/>
            <person name="Terai G."/>
            <person name="Umemura M."/>
            <person name="Machida M."/>
            <person name="Asai K."/>
        </authorList>
    </citation>
    <scope>NUCLEOTIDE SEQUENCE [LARGE SCALE GENOMIC DNA]</scope>
    <source>
        <strain evidence="3">IPU010</strain>
    </source>
</reference>
<protein>
    <submittedName>
        <fullName evidence="2">Uncharacterized protein</fullName>
    </submittedName>
</protein>
<organism evidence="2 3">
    <name type="scientific">Ustilaginoidea virens</name>
    <name type="common">Rice false smut fungus</name>
    <name type="synonym">Villosiclava virens</name>
    <dbReference type="NCBI Taxonomy" id="1159556"/>
    <lineage>
        <taxon>Eukaryota</taxon>
        <taxon>Fungi</taxon>
        <taxon>Dikarya</taxon>
        <taxon>Ascomycota</taxon>
        <taxon>Pezizomycotina</taxon>
        <taxon>Sordariomycetes</taxon>
        <taxon>Hypocreomycetidae</taxon>
        <taxon>Hypocreales</taxon>
        <taxon>Clavicipitaceae</taxon>
        <taxon>Ustilaginoidea</taxon>
    </lineage>
</organism>